<dbReference type="OrthoDB" id="2018023at2759"/>
<feature type="domain" description="UBA" evidence="2">
    <location>
        <begin position="371"/>
        <end position="418"/>
    </location>
</feature>
<feature type="non-terminal residue" evidence="3">
    <location>
        <position position="1"/>
    </location>
</feature>
<gene>
    <name evidence="3" type="ORF">ASZ78_003433</name>
</gene>
<dbReference type="InterPro" id="IPR049467">
    <property type="entry name" value="UBAP-1-like_UBA2"/>
</dbReference>
<dbReference type="STRING" id="9009.A0A226NNG0"/>
<dbReference type="FunFam" id="1.20.120.1920:FF:000002">
    <property type="entry name" value="Ubiquitin-associated protein 1-like a"/>
    <property type="match status" value="1"/>
</dbReference>
<evidence type="ECO:0000256" key="1">
    <source>
        <dbReference type="SAM" id="MobiDB-lite"/>
    </source>
</evidence>
<evidence type="ECO:0000259" key="2">
    <source>
        <dbReference type="PROSITE" id="PS50030"/>
    </source>
</evidence>
<keyword evidence="4" id="KW-1185">Reference proteome</keyword>
<feature type="region of interest" description="Disordered" evidence="1">
    <location>
        <begin position="86"/>
        <end position="185"/>
    </location>
</feature>
<evidence type="ECO:0000313" key="4">
    <source>
        <dbReference type="Proteomes" id="UP000198323"/>
    </source>
</evidence>
<comment type="caution">
    <text evidence="3">The sequence shown here is derived from an EMBL/GenBank/DDBJ whole genome shotgun (WGS) entry which is preliminary data.</text>
</comment>
<accession>A0A226NNG0</accession>
<dbReference type="PANTHER" id="PTHR15960">
    <property type="entry name" value="LD44032P"/>
    <property type="match status" value="1"/>
</dbReference>
<dbReference type="PANTHER" id="PTHR15960:SF3">
    <property type="entry name" value="UBIQUITIN-ASSOCIATED PROTEIN 1-LIKE"/>
    <property type="match status" value="1"/>
</dbReference>
<dbReference type="CDD" id="cd14316">
    <property type="entry name" value="UBA2_UBAP1_like"/>
    <property type="match status" value="1"/>
</dbReference>
<dbReference type="GO" id="GO:0000813">
    <property type="term" value="C:ESCRT I complex"/>
    <property type="evidence" value="ECO:0007669"/>
    <property type="project" value="InterPro"/>
</dbReference>
<feature type="compositionally biased region" description="Acidic residues" evidence="1">
    <location>
        <begin position="114"/>
        <end position="142"/>
    </location>
</feature>
<dbReference type="GO" id="GO:0043162">
    <property type="term" value="P:ubiquitin-dependent protein catabolic process via the multivesicular body sorting pathway"/>
    <property type="evidence" value="ECO:0007669"/>
    <property type="project" value="InterPro"/>
</dbReference>
<organism evidence="3 4">
    <name type="scientific">Callipepla squamata</name>
    <name type="common">Scaled quail</name>
    <dbReference type="NCBI Taxonomy" id="9009"/>
    <lineage>
        <taxon>Eukaryota</taxon>
        <taxon>Metazoa</taxon>
        <taxon>Chordata</taxon>
        <taxon>Craniata</taxon>
        <taxon>Vertebrata</taxon>
        <taxon>Euteleostomi</taxon>
        <taxon>Archelosauria</taxon>
        <taxon>Archosauria</taxon>
        <taxon>Dinosauria</taxon>
        <taxon>Saurischia</taxon>
        <taxon>Theropoda</taxon>
        <taxon>Coelurosauria</taxon>
        <taxon>Aves</taxon>
        <taxon>Neognathae</taxon>
        <taxon>Galloanserae</taxon>
        <taxon>Galliformes</taxon>
        <taxon>Odontophoridae</taxon>
        <taxon>Callipepla</taxon>
    </lineage>
</organism>
<dbReference type="Gene3D" id="1.20.120.1920">
    <property type="entry name" value="UBAP1 SOUBA domain"/>
    <property type="match status" value="1"/>
</dbReference>
<dbReference type="InterPro" id="IPR042575">
    <property type="entry name" value="UBAP1_C"/>
</dbReference>
<protein>
    <recommendedName>
        <fullName evidence="2">UBA domain-containing protein</fullName>
    </recommendedName>
</protein>
<feature type="region of interest" description="Disordered" evidence="1">
    <location>
        <begin position="216"/>
        <end position="237"/>
    </location>
</feature>
<name>A0A226NNG0_CALSU</name>
<dbReference type="Pfam" id="PF21267">
    <property type="entry name" value="UBAP-1_UBA2"/>
    <property type="match status" value="1"/>
</dbReference>
<dbReference type="PROSITE" id="PS50030">
    <property type="entry name" value="UBA"/>
    <property type="match status" value="1"/>
</dbReference>
<sequence>AVTMSYLDGVPFRTAVSLEGDPTGESTFMDTAPIDLPDCTDILMSTMYWLEAASQHQTSRQQLHTDAVPTAPPCWLLLVEPSEGKELGSRAREGTVRRSISLSAEQSRGRTSDTESEAGCSEDDECWEDDEYSSTSWEENDREESILRRRNQHSLQQIRPKTSPGLLEPPSENGYKAVSPDPGKQRRSMVLFNNMKNELEAARRKLAALVHPLNRATAESKGGPTPPALPQHSRSSRSLKFGPAAEMCPPGGLVPAPPTAPSTSMPPIRKHKPTVPSLSPYTCLPPARPLASRKAKPDSASDLLSALSQEERDLIEPVIALGYPARKAILTLQKTGRQSLGQFLGYLRACDRLLKQGYEEGQVEEAMEMFQYSEKKAAEFLHLLAQFNDMGFQQNEIKEVLLLCGNQRDKALEELVMKRQ</sequence>
<dbReference type="InterPro" id="IPR038870">
    <property type="entry name" value="UBAP1"/>
</dbReference>
<feature type="compositionally biased region" description="Basic and acidic residues" evidence="1">
    <location>
        <begin position="86"/>
        <end position="96"/>
    </location>
</feature>
<dbReference type="AlphaFoldDB" id="A0A226NNG0"/>
<dbReference type="GO" id="GO:0043130">
    <property type="term" value="F:ubiquitin binding"/>
    <property type="evidence" value="ECO:0007669"/>
    <property type="project" value="InterPro"/>
</dbReference>
<dbReference type="EMBL" id="MCFN01000006">
    <property type="protein sequence ID" value="OXB68964.1"/>
    <property type="molecule type" value="Genomic_DNA"/>
</dbReference>
<dbReference type="Proteomes" id="UP000198323">
    <property type="component" value="Unassembled WGS sequence"/>
</dbReference>
<reference evidence="3 4" key="1">
    <citation type="submission" date="2016-07" db="EMBL/GenBank/DDBJ databases">
        <title>Disparate Historic Effective Population Sizes Predicted by Modern Levels of Genome Diversity for the Scaled Quail (Callipepla squamata) and the Northern Bobwhite (Colinus virginianus): Inferences from First and Second Generation Draft Genome Assemblies for Sympatric New World Quail.</title>
        <authorList>
            <person name="Oldeschulte D.L."/>
            <person name="Halley Y.A."/>
            <person name="Bhattarai E.K."/>
            <person name="Brashear W.A."/>
            <person name="Hill J."/>
            <person name="Metz R.P."/>
            <person name="Johnson C.D."/>
            <person name="Rollins D."/>
            <person name="Peterson M.J."/>
            <person name="Bickhart D.M."/>
            <person name="Decker J.E."/>
            <person name="Seabury C.M."/>
        </authorList>
    </citation>
    <scope>NUCLEOTIDE SEQUENCE [LARGE SCALE GENOMIC DNA]</scope>
    <source>
        <strain evidence="3 4">Texas</strain>
        <tissue evidence="3">Leg muscle</tissue>
    </source>
</reference>
<proteinExistence type="predicted"/>
<evidence type="ECO:0000313" key="3">
    <source>
        <dbReference type="EMBL" id="OXB68964.1"/>
    </source>
</evidence>
<dbReference type="InterPro" id="IPR015940">
    <property type="entry name" value="UBA"/>
</dbReference>